<comment type="caution">
    <text evidence="3">The sequence shown here is derived from an EMBL/GenBank/DDBJ whole genome shotgun (WGS) entry which is preliminary data.</text>
</comment>
<dbReference type="Pfam" id="PF00646">
    <property type="entry name" value="F-box"/>
    <property type="match status" value="1"/>
</dbReference>
<accession>S8A899</accession>
<gene>
    <name evidence="3" type="ORF">H072_7135</name>
</gene>
<name>S8A899_DACHA</name>
<dbReference type="OMA" id="RAGNCAN"/>
<dbReference type="SUPFAM" id="SSF81383">
    <property type="entry name" value="F-box domain"/>
    <property type="match status" value="1"/>
</dbReference>
<dbReference type="EMBL" id="AQGS01000489">
    <property type="protein sequence ID" value="EPS39084.1"/>
    <property type="molecule type" value="Genomic_DNA"/>
</dbReference>
<reference evidence="4" key="2">
    <citation type="submission" date="2013-04" db="EMBL/GenBank/DDBJ databases">
        <title>Genomic mechanisms accounting for the adaptation to parasitism in nematode-trapping fungi.</title>
        <authorList>
            <person name="Ahren D.G."/>
        </authorList>
    </citation>
    <scope>NUCLEOTIDE SEQUENCE [LARGE SCALE GENOMIC DNA]</scope>
    <source>
        <strain evidence="4">CBS 200.50</strain>
    </source>
</reference>
<evidence type="ECO:0000313" key="3">
    <source>
        <dbReference type="EMBL" id="EPS39084.1"/>
    </source>
</evidence>
<reference evidence="3 4" key="1">
    <citation type="journal article" date="2013" name="PLoS Genet.">
        <title>Genomic mechanisms accounting for the adaptation to parasitism in nematode-trapping fungi.</title>
        <authorList>
            <person name="Meerupati T."/>
            <person name="Andersson K.M."/>
            <person name="Friman E."/>
            <person name="Kumar D."/>
            <person name="Tunlid A."/>
            <person name="Ahren D."/>
        </authorList>
    </citation>
    <scope>NUCLEOTIDE SEQUENCE [LARGE SCALE GENOMIC DNA]</scope>
    <source>
        <strain evidence="3 4">CBS 200.50</strain>
    </source>
</reference>
<sequence length="332" mass="38814">MNRIFKALQPRLWTTGSSVKKDPHSNAARSSPSKHATPDNAEPFGDEDSKHDDETVASPKFRPLINGYEDTTAYPYIHEPPVGRPLPYLPAEIQLQILESSHWEDHPNFAKVCKLWRQFIKTSAVVREHRYEQYNRFYHEQWQLPAYKNRPKPRLHHMVEHLEVFVRGLDGRLRPGKIQLHTQRDRWGGYWTYKVGHTSPRKWKKPRCKVLEPYDYSIFKDDPVIIHEGGDPGVGNVHIKASETSYRIEDKFSVFGTYFKFYDGMTVGQYIDELIRGVNLEKGLPVGIGGPTDNEWNDNNIVWLSVYSSLQFWRQILEMRFVVTAISYDIER</sequence>
<proteinExistence type="predicted"/>
<keyword evidence="4" id="KW-1185">Reference proteome</keyword>
<dbReference type="OrthoDB" id="5309524at2759"/>
<evidence type="ECO:0000256" key="1">
    <source>
        <dbReference type="SAM" id="MobiDB-lite"/>
    </source>
</evidence>
<dbReference type="AlphaFoldDB" id="S8A899"/>
<protein>
    <recommendedName>
        <fullName evidence="2">F-box domain-containing protein</fullName>
    </recommendedName>
</protein>
<evidence type="ECO:0000259" key="2">
    <source>
        <dbReference type="Pfam" id="PF00646"/>
    </source>
</evidence>
<dbReference type="Proteomes" id="UP000015100">
    <property type="component" value="Unassembled WGS sequence"/>
</dbReference>
<dbReference type="InterPro" id="IPR001810">
    <property type="entry name" value="F-box_dom"/>
</dbReference>
<evidence type="ECO:0000313" key="4">
    <source>
        <dbReference type="Proteomes" id="UP000015100"/>
    </source>
</evidence>
<feature type="domain" description="F-box" evidence="2">
    <location>
        <begin position="89"/>
        <end position="123"/>
    </location>
</feature>
<dbReference type="CDD" id="cd09917">
    <property type="entry name" value="F-box_SF"/>
    <property type="match status" value="1"/>
</dbReference>
<dbReference type="InterPro" id="IPR036047">
    <property type="entry name" value="F-box-like_dom_sf"/>
</dbReference>
<dbReference type="HOGENOM" id="CLU_903075_0_0_1"/>
<dbReference type="Gene3D" id="1.20.1280.50">
    <property type="match status" value="1"/>
</dbReference>
<feature type="region of interest" description="Disordered" evidence="1">
    <location>
        <begin position="15"/>
        <end position="60"/>
    </location>
</feature>
<organism evidence="3 4">
    <name type="scientific">Dactylellina haptotyla (strain CBS 200.50)</name>
    <name type="common">Nematode-trapping fungus</name>
    <name type="synonym">Monacrosporium haptotylum</name>
    <dbReference type="NCBI Taxonomy" id="1284197"/>
    <lineage>
        <taxon>Eukaryota</taxon>
        <taxon>Fungi</taxon>
        <taxon>Dikarya</taxon>
        <taxon>Ascomycota</taxon>
        <taxon>Pezizomycotina</taxon>
        <taxon>Orbiliomycetes</taxon>
        <taxon>Orbiliales</taxon>
        <taxon>Orbiliaceae</taxon>
        <taxon>Dactylellina</taxon>
    </lineage>
</organism>